<organism evidence="1 2">
    <name type="scientific">Mediterraneibacter gnavus (strain ATCC 29149 / DSM 114966 / JCM 6515 / VPI C7-9)</name>
    <name type="common">Ruminococcus gnavus</name>
    <dbReference type="NCBI Taxonomy" id="411470"/>
    <lineage>
        <taxon>Bacteria</taxon>
        <taxon>Bacillati</taxon>
        <taxon>Bacillota</taxon>
        <taxon>Clostridia</taxon>
        <taxon>Lachnospirales</taxon>
        <taxon>Lachnospiraceae</taxon>
        <taxon>Mediterraneibacter</taxon>
    </lineage>
</organism>
<protein>
    <submittedName>
        <fullName evidence="1">Uncharacterized protein</fullName>
    </submittedName>
</protein>
<evidence type="ECO:0000313" key="1">
    <source>
        <dbReference type="EMBL" id="EDN78302.1"/>
    </source>
</evidence>
<comment type="caution">
    <text evidence="1">The sequence shown here is derived from an EMBL/GenBank/DDBJ whole genome shotgun (WGS) entry which is preliminary data.</text>
</comment>
<accession>A7B229</accession>
<name>A7B229_MEDG7</name>
<evidence type="ECO:0000313" key="2">
    <source>
        <dbReference type="Proteomes" id="UP000004410"/>
    </source>
</evidence>
<sequence length="35" mass="4293">MYFLLYKTGTKDWLLPDLPCLFHFFKPAIYIYCCK</sequence>
<gene>
    <name evidence="1" type="ORF">RUMGNA_01606</name>
</gene>
<dbReference type="PaxDb" id="411470-RUMGNA_01606"/>
<dbReference type="Proteomes" id="UP000004410">
    <property type="component" value="Unassembled WGS sequence"/>
</dbReference>
<dbReference type="AlphaFoldDB" id="A7B229"/>
<dbReference type="EMBL" id="AAYG02000011">
    <property type="protein sequence ID" value="EDN78302.1"/>
    <property type="molecule type" value="Genomic_DNA"/>
</dbReference>
<reference evidence="1 2" key="2">
    <citation type="submission" date="2007-06" db="EMBL/GenBank/DDBJ databases">
        <title>Draft genome sequence of Ruminococcus gnavus (ATCC 29149).</title>
        <authorList>
            <person name="Sudarsanam P."/>
            <person name="Ley R."/>
            <person name="Guruge J."/>
            <person name="Turnbaugh P.J."/>
            <person name="Mahowald M."/>
            <person name="Liep D."/>
            <person name="Gordon J."/>
        </authorList>
    </citation>
    <scope>NUCLEOTIDE SEQUENCE [LARGE SCALE GENOMIC DNA]</scope>
    <source>
        <strain evidence="1 2">ATCC 29149</strain>
    </source>
</reference>
<reference evidence="1 2" key="1">
    <citation type="submission" date="2007-04" db="EMBL/GenBank/DDBJ databases">
        <authorList>
            <person name="Fulton L."/>
            <person name="Clifton S."/>
            <person name="Fulton B."/>
            <person name="Xu J."/>
            <person name="Minx P."/>
            <person name="Pepin K.H."/>
            <person name="Johnson M."/>
            <person name="Thiruvilangam P."/>
            <person name="Bhonagiri V."/>
            <person name="Nash W.E."/>
            <person name="Mardis E.R."/>
            <person name="Wilson R.K."/>
        </authorList>
    </citation>
    <scope>NUCLEOTIDE SEQUENCE [LARGE SCALE GENOMIC DNA]</scope>
    <source>
        <strain evidence="1 2">ATCC 29149</strain>
    </source>
</reference>
<proteinExistence type="predicted"/>